<dbReference type="InterPro" id="IPR002934">
    <property type="entry name" value="Polymerase_NTP_transf_dom"/>
</dbReference>
<dbReference type="GO" id="GO:0046872">
    <property type="term" value="F:metal ion binding"/>
    <property type="evidence" value="ECO:0007669"/>
    <property type="project" value="UniProtKB-KW"/>
</dbReference>
<sequence length="104" mass="11850">MNLPELTPAQKRLVEELCRRHFVRRLALFGSFARGEGREGSDVDLLVSFLEDREPGLLGLMALQEDLGEAFGRTVDLHTPEDLSRFFRDRVVREAVDLLGLVLR</sequence>
<dbReference type="Gene3D" id="3.30.460.10">
    <property type="entry name" value="Beta Polymerase, domain 2"/>
    <property type="match status" value="1"/>
</dbReference>
<evidence type="ECO:0000256" key="7">
    <source>
        <dbReference type="ARBA" id="ARBA00022840"/>
    </source>
</evidence>
<protein>
    <submittedName>
        <fullName evidence="11">DNA polymerase beta domain protein region</fullName>
    </submittedName>
</protein>
<keyword evidence="4" id="KW-0548">Nucleotidyltransferase</keyword>
<dbReference type="PANTHER" id="PTHR33571">
    <property type="entry name" value="SSL8005 PROTEIN"/>
    <property type="match status" value="1"/>
</dbReference>
<dbReference type="PaxDb" id="584708-Apau_1059"/>
<accession>E3CXC0</accession>
<dbReference type="CDD" id="cd05403">
    <property type="entry name" value="NT_KNTase_like"/>
    <property type="match status" value="1"/>
</dbReference>
<dbReference type="STRING" id="584708.Apau_1059"/>
<dbReference type="SUPFAM" id="SSF81301">
    <property type="entry name" value="Nucleotidyltransferase"/>
    <property type="match status" value="1"/>
</dbReference>
<keyword evidence="3" id="KW-0808">Transferase</keyword>
<dbReference type="Proteomes" id="UP000005096">
    <property type="component" value="Chromosome"/>
</dbReference>
<dbReference type="InterPro" id="IPR043519">
    <property type="entry name" value="NT_sf"/>
</dbReference>
<evidence type="ECO:0000259" key="10">
    <source>
        <dbReference type="Pfam" id="PF01909"/>
    </source>
</evidence>
<proteinExistence type="inferred from homology"/>
<dbReference type="RefSeq" id="WP_006300669.1">
    <property type="nucleotide sequence ID" value="NZ_CM001022.1"/>
</dbReference>
<name>E3CXC0_9BACT</name>
<dbReference type="HOGENOM" id="CLU_130257_4_1_0"/>
<gene>
    <name evidence="11" type="ORF">Apau_1059</name>
</gene>
<evidence type="ECO:0000256" key="2">
    <source>
        <dbReference type="ARBA" id="ARBA00022649"/>
    </source>
</evidence>
<dbReference type="GO" id="GO:0016779">
    <property type="term" value="F:nucleotidyltransferase activity"/>
    <property type="evidence" value="ECO:0007669"/>
    <property type="project" value="UniProtKB-KW"/>
</dbReference>
<evidence type="ECO:0000313" key="12">
    <source>
        <dbReference type="Proteomes" id="UP000005096"/>
    </source>
</evidence>
<dbReference type="InterPro" id="IPR052038">
    <property type="entry name" value="Type-VII_TA_antitoxin"/>
</dbReference>
<dbReference type="GO" id="GO:0005524">
    <property type="term" value="F:ATP binding"/>
    <property type="evidence" value="ECO:0007669"/>
    <property type="project" value="UniProtKB-KW"/>
</dbReference>
<keyword evidence="7" id="KW-0067">ATP-binding</keyword>
<keyword evidence="8" id="KW-0460">Magnesium</keyword>
<reference evidence="11 12" key="1">
    <citation type="journal article" date="2010" name="Stand. Genomic Sci.">
        <title>Non-contiguous finished genome sequence of Aminomonas paucivorans type strain (GLU-3).</title>
        <authorList>
            <person name="Pitluck S."/>
            <person name="Yasawong M."/>
            <person name="Held B."/>
            <person name="Lapidus A."/>
            <person name="Nolan M."/>
            <person name="Copeland A."/>
            <person name="Lucas S."/>
            <person name="Del Rio T.G."/>
            <person name="Tice H."/>
            <person name="Cheng J.F."/>
            <person name="Chertkov O."/>
            <person name="Goodwin L."/>
            <person name="Tapia R."/>
            <person name="Han C."/>
            <person name="Liolios K."/>
            <person name="Ivanova N."/>
            <person name="Mavromatis K."/>
            <person name="Ovchinnikova G."/>
            <person name="Pati A."/>
            <person name="Chen A."/>
            <person name="Palaniappan K."/>
            <person name="Land M."/>
            <person name="Hauser L."/>
            <person name="Chang Y.J."/>
            <person name="Jeffries C.D."/>
            <person name="Pukall R."/>
            <person name="Spring S."/>
            <person name="Rohde M."/>
            <person name="Sikorski J."/>
            <person name="Goker M."/>
            <person name="Woyke T."/>
            <person name="Bristow J."/>
            <person name="Eisen J.A."/>
            <person name="Markowitz V."/>
            <person name="Hugenholtz P."/>
            <person name="Kyrpides N.C."/>
            <person name="Klenk H.P."/>
        </authorList>
    </citation>
    <scope>NUCLEOTIDE SEQUENCE [LARGE SCALE GENOMIC DNA]</scope>
    <source>
        <strain evidence="11 12">DSM 12260</strain>
    </source>
</reference>
<dbReference type="PANTHER" id="PTHR33571:SF12">
    <property type="entry name" value="BSL3053 PROTEIN"/>
    <property type="match status" value="1"/>
</dbReference>
<evidence type="ECO:0000256" key="5">
    <source>
        <dbReference type="ARBA" id="ARBA00022723"/>
    </source>
</evidence>
<dbReference type="AlphaFoldDB" id="E3CXC0"/>
<dbReference type="EMBL" id="CM001022">
    <property type="protein sequence ID" value="EFQ23486.1"/>
    <property type="molecule type" value="Genomic_DNA"/>
</dbReference>
<keyword evidence="2" id="KW-1277">Toxin-antitoxin system</keyword>
<evidence type="ECO:0000256" key="9">
    <source>
        <dbReference type="ARBA" id="ARBA00038276"/>
    </source>
</evidence>
<keyword evidence="12" id="KW-1185">Reference proteome</keyword>
<comment type="similarity">
    <text evidence="9">Belongs to the MntA antitoxin family.</text>
</comment>
<evidence type="ECO:0000256" key="1">
    <source>
        <dbReference type="ARBA" id="ARBA00001946"/>
    </source>
</evidence>
<keyword evidence="6" id="KW-0547">Nucleotide-binding</keyword>
<dbReference type="Pfam" id="PF01909">
    <property type="entry name" value="NTP_transf_2"/>
    <property type="match status" value="1"/>
</dbReference>
<evidence type="ECO:0000256" key="3">
    <source>
        <dbReference type="ARBA" id="ARBA00022679"/>
    </source>
</evidence>
<evidence type="ECO:0000256" key="8">
    <source>
        <dbReference type="ARBA" id="ARBA00022842"/>
    </source>
</evidence>
<dbReference type="eggNOG" id="COG1669">
    <property type="taxonomic scope" value="Bacteria"/>
</dbReference>
<organism evidence="11 12">
    <name type="scientific">Aminomonas paucivorans DSM 12260</name>
    <dbReference type="NCBI Taxonomy" id="584708"/>
    <lineage>
        <taxon>Bacteria</taxon>
        <taxon>Thermotogati</taxon>
        <taxon>Synergistota</taxon>
        <taxon>Synergistia</taxon>
        <taxon>Synergistales</taxon>
        <taxon>Synergistaceae</taxon>
        <taxon>Aminomonas</taxon>
    </lineage>
</organism>
<keyword evidence="5" id="KW-0479">Metal-binding</keyword>
<evidence type="ECO:0000256" key="6">
    <source>
        <dbReference type="ARBA" id="ARBA00022741"/>
    </source>
</evidence>
<evidence type="ECO:0000256" key="4">
    <source>
        <dbReference type="ARBA" id="ARBA00022695"/>
    </source>
</evidence>
<feature type="domain" description="Polymerase nucleotidyl transferase" evidence="10">
    <location>
        <begin position="11"/>
        <end position="95"/>
    </location>
</feature>
<comment type="cofactor">
    <cofactor evidence="1">
        <name>Mg(2+)</name>
        <dbReference type="ChEBI" id="CHEBI:18420"/>
    </cofactor>
</comment>
<evidence type="ECO:0000313" key="11">
    <source>
        <dbReference type="EMBL" id="EFQ23486.1"/>
    </source>
</evidence>